<keyword evidence="2" id="KW-0808">Transferase</keyword>
<protein>
    <recommendedName>
        <fullName evidence="5">Rhamnosyl O-methyltransferase</fullName>
    </recommendedName>
</protein>
<dbReference type="PANTHER" id="PTHR40048:SF1">
    <property type="entry name" value="RHAMNOSYL O-METHYLTRANSFERASE"/>
    <property type="match status" value="1"/>
</dbReference>
<dbReference type="EMBL" id="LSYV01000005">
    <property type="protein sequence ID" value="KXZ54516.1"/>
    <property type="molecule type" value="Genomic_DNA"/>
</dbReference>
<evidence type="ECO:0000256" key="2">
    <source>
        <dbReference type="ARBA" id="ARBA00022679"/>
    </source>
</evidence>
<dbReference type="GO" id="GO:0008610">
    <property type="term" value="P:lipid biosynthetic process"/>
    <property type="evidence" value="ECO:0007669"/>
    <property type="project" value="InterPro"/>
</dbReference>
<sequence>MECYAPLSQRMDDPTEEKLAKLEEMMLENFNRSSSIVAFFVPGLDYDALERGDRKYRHQVLRRPSADPRYWRWLRLMSNAVLRYTGARPDPVTKEYLMGCPNPAVSALVGKVTQLKGVDCTNASSIVDHMGFFNDASLKLDTIIKRVIRDPGWCSVRPMYEPYGLWLKRERMMSRRPGDQRFRFDNRHKDRVVFLFDILYESEYAFKKQHWLGAAVQQNPFDMYAIMDIIHNVQPDLVVETGTANGGSALMWASMMELTRPGSGRVVTVDVNEPKFAENWGGKSAKDPTNHTLWSKYVTFIKGSTLDGKVLETVRSAASAAKSVVVLLDSDHTEHHVELEAKAYCPLVSEGSYCIVQDTKLSRFSAVGGPAPGIKRFLESTKDFVIDRDREPFYTQHVGGYLKRVAPGAGGAAAGAASRRRLPDAAVPINLYELMGPDAYARGVIWQPMECFPPLSEVVVGDASGAAKAARQANVDRLEAMLLQDLRQALSEVAGVELKAVDRNSSIVDFLSPAGAAAADAVPVESGGRGYRHRALRRPSGDPRYWAWLRRMSVVALSYTAYARDSGSGTASMACLNDTIAGLVGSVGQVPGVDCTNASSVLQHMGLFTDAAVRLDTLIQRVIRDPGWCSVWPVYEPYGVWLKRERMMSRRPGDQRFRFDNRHKDRVVFLFDILYESEYAFKKQHWLGAAVQQNPFDMYAIMDIIHNVQPDLVVETGTANGGSALMWASMMELTRPGSGRVVTVDVNEPKFAESWGGQSSKDPTNHTLWSKYVTFIKGSTLDGKVLETVRSAASAAKSVVVLLDSDHTEHHVELEAKAYCPLVSEGSYCIVQDTKLSRFSAVGGPATAIQRFLESTNEFVVDRDREPFYTQHPMACHDPVSKVGEHHTEARLVELEEMLTRVLTPASSFPSALGISGLSQALLATSPRYARAALRRLSGDPRYWSWMRELSAVVLRYTPIKEELSGGHIWRTVCASDRTRELLRTRSYPLEGLDCDSASSVVAAGGLFPDAELPVATVARRVIRETGWCSMHPQYDPYGVWLKKERILKRQRADGPDADTKDQRVQRFRFDNPHKDRVVFLFDLLYESEHAFKNQHWLGSVSQQNPFDMYAIMDIIHNVQPDLVVETGTANGGSALMWASMMELTRPGSGKVITIDPVNPAEAQWAGNRIRDPRGHPLWTKYVTFLMGSSTDDSVLFRVRSAAGAASRVLVLLDSHHTEAHVEGELRNYCPLVSEGSYCIVQDTKLSRFGLVGGPAPAIRSFLASTSDFAVDRDREPFYTQHVGGYLKRVKGSFTSPGEH</sequence>
<reference evidence="4" key="1">
    <citation type="journal article" date="2016" name="Nat. Commun.">
        <title>The Gonium pectorale genome demonstrates co-option of cell cycle regulation during the evolution of multicellularity.</title>
        <authorList>
            <person name="Hanschen E.R."/>
            <person name="Marriage T.N."/>
            <person name="Ferris P.J."/>
            <person name="Hamaji T."/>
            <person name="Toyoda A."/>
            <person name="Fujiyama A."/>
            <person name="Neme R."/>
            <person name="Noguchi H."/>
            <person name="Minakuchi Y."/>
            <person name="Suzuki M."/>
            <person name="Kawai-Toyooka H."/>
            <person name="Smith D.R."/>
            <person name="Sparks H."/>
            <person name="Anderson J."/>
            <person name="Bakaric R."/>
            <person name="Luria V."/>
            <person name="Karger A."/>
            <person name="Kirschner M.W."/>
            <person name="Durand P.M."/>
            <person name="Michod R.E."/>
            <person name="Nozaki H."/>
            <person name="Olson B.J."/>
        </authorList>
    </citation>
    <scope>NUCLEOTIDE SEQUENCE [LARGE SCALE GENOMIC DNA]</scope>
    <source>
        <strain evidence="4">NIES-2863</strain>
    </source>
</reference>
<evidence type="ECO:0000313" key="3">
    <source>
        <dbReference type="EMBL" id="KXZ54516.1"/>
    </source>
</evidence>
<dbReference type="Proteomes" id="UP000075714">
    <property type="component" value="Unassembled WGS sequence"/>
</dbReference>
<keyword evidence="4" id="KW-1185">Reference proteome</keyword>
<dbReference type="GO" id="GO:0032259">
    <property type="term" value="P:methylation"/>
    <property type="evidence" value="ECO:0007669"/>
    <property type="project" value="UniProtKB-KW"/>
</dbReference>
<evidence type="ECO:0000256" key="1">
    <source>
        <dbReference type="ARBA" id="ARBA00022603"/>
    </source>
</evidence>
<dbReference type="OrthoDB" id="186626at2759"/>
<keyword evidence="1" id="KW-0489">Methyltransferase</keyword>
<comment type="caution">
    <text evidence="3">The sequence shown here is derived from an EMBL/GenBank/DDBJ whole genome shotgun (WGS) entry which is preliminary data.</text>
</comment>
<name>A0A150GX80_GONPE</name>
<accession>A0A150GX80</accession>
<dbReference type="GO" id="GO:0005886">
    <property type="term" value="C:plasma membrane"/>
    <property type="evidence" value="ECO:0007669"/>
    <property type="project" value="TreeGrafter"/>
</dbReference>
<dbReference type="InterPro" id="IPR029063">
    <property type="entry name" value="SAM-dependent_MTases_sf"/>
</dbReference>
<dbReference type="GO" id="GO:0008168">
    <property type="term" value="F:methyltransferase activity"/>
    <property type="evidence" value="ECO:0007669"/>
    <property type="project" value="UniProtKB-KW"/>
</dbReference>
<dbReference type="PANTHER" id="PTHR40048">
    <property type="entry name" value="RHAMNOSYL O-METHYLTRANSFERASE"/>
    <property type="match status" value="1"/>
</dbReference>
<evidence type="ECO:0008006" key="5">
    <source>
        <dbReference type="Google" id="ProtNLM"/>
    </source>
</evidence>
<organism evidence="3 4">
    <name type="scientific">Gonium pectorale</name>
    <name type="common">Green alga</name>
    <dbReference type="NCBI Taxonomy" id="33097"/>
    <lineage>
        <taxon>Eukaryota</taxon>
        <taxon>Viridiplantae</taxon>
        <taxon>Chlorophyta</taxon>
        <taxon>core chlorophytes</taxon>
        <taxon>Chlorophyceae</taxon>
        <taxon>CS clade</taxon>
        <taxon>Chlamydomonadales</taxon>
        <taxon>Volvocaceae</taxon>
        <taxon>Gonium</taxon>
    </lineage>
</organism>
<evidence type="ECO:0000313" key="4">
    <source>
        <dbReference type="Proteomes" id="UP000075714"/>
    </source>
</evidence>
<dbReference type="Gene3D" id="3.40.50.150">
    <property type="entry name" value="Vaccinia Virus protein VP39"/>
    <property type="match status" value="3"/>
</dbReference>
<dbReference type="InterPro" id="IPR007072">
    <property type="entry name" value="RNMT_CmcI"/>
</dbReference>
<dbReference type="SUPFAM" id="SSF53335">
    <property type="entry name" value="S-adenosyl-L-methionine-dependent methyltransferases"/>
    <property type="match status" value="3"/>
</dbReference>
<proteinExistence type="predicted"/>
<gene>
    <name evidence="3" type="ORF">GPECTOR_4g581</name>
</gene>
<dbReference type="STRING" id="33097.A0A150GX80"/>
<dbReference type="Pfam" id="PF04989">
    <property type="entry name" value="RMNT_CmcI"/>
    <property type="match status" value="3"/>
</dbReference>